<comment type="caution">
    <text evidence="2">The sequence shown here is derived from an EMBL/GenBank/DDBJ whole genome shotgun (WGS) entry which is preliminary data.</text>
</comment>
<evidence type="ECO:0000313" key="3">
    <source>
        <dbReference type="Proteomes" id="UP000254925"/>
    </source>
</evidence>
<reference evidence="2 3" key="1">
    <citation type="submission" date="2018-07" db="EMBL/GenBank/DDBJ databases">
        <title>Genomic Encyclopedia of Type Strains, Phase IV (KMG-IV): sequencing the most valuable type-strain genomes for metagenomic binning, comparative biology and taxonomic classification.</title>
        <authorList>
            <person name="Goeker M."/>
        </authorList>
    </citation>
    <scope>NUCLEOTIDE SEQUENCE [LARGE SCALE GENOMIC DNA]</scope>
    <source>
        <strain evidence="2 3">DSM 14364</strain>
    </source>
</reference>
<dbReference type="EMBL" id="QQBB01000002">
    <property type="protein sequence ID" value="RDI60991.1"/>
    <property type="molecule type" value="Genomic_DNA"/>
</dbReference>
<keyword evidence="3" id="KW-1185">Reference proteome</keyword>
<proteinExistence type="predicted"/>
<dbReference type="Proteomes" id="UP000254925">
    <property type="component" value="Unassembled WGS sequence"/>
</dbReference>
<organism evidence="2 3">
    <name type="scientific">Microvirga subterranea</name>
    <dbReference type="NCBI Taxonomy" id="186651"/>
    <lineage>
        <taxon>Bacteria</taxon>
        <taxon>Pseudomonadati</taxon>
        <taxon>Pseudomonadota</taxon>
        <taxon>Alphaproteobacteria</taxon>
        <taxon>Hyphomicrobiales</taxon>
        <taxon>Methylobacteriaceae</taxon>
        <taxon>Microvirga</taxon>
    </lineage>
</organism>
<evidence type="ECO:0000256" key="1">
    <source>
        <dbReference type="SAM" id="Phobius"/>
    </source>
</evidence>
<feature type="transmembrane region" description="Helical" evidence="1">
    <location>
        <begin position="24"/>
        <end position="47"/>
    </location>
</feature>
<keyword evidence="1" id="KW-0812">Transmembrane</keyword>
<gene>
    <name evidence="2" type="ORF">DES45_102381</name>
</gene>
<dbReference type="RefSeq" id="WP_170151415.1">
    <property type="nucleotide sequence ID" value="NZ_QQBB01000002.1"/>
</dbReference>
<keyword evidence="1" id="KW-0472">Membrane</keyword>
<keyword evidence="1" id="KW-1133">Transmembrane helix</keyword>
<sequence length="58" mass="6325">MSKKHSYSAPKSTLGKDFSVFRDMGFLITLGIYVLIVAAAIGITVWANSTHGIPPFRL</sequence>
<name>A0A370HSR9_9HYPH</name>
<dbReference type="AlphaFoldDB" id="A0A370HSR9"/>
<accession>A0A370HSR9</accession>
<evidence type="ECO:0000313" key="2">
    <source>
        <dbReference type="EMBL" id="RDI60991.1"/>
    </source>
</evidence>
<protein>
    <submittedName>
        <fullName evidence="2">Uncharacterized protein</fullName>
    </submittedName>
</protein>